<proteinExistence type="predicted"/>
<accession>A0A8S5UCD0</accession>
<dbReference type="EMBL" id="BK016063">
    <property type="protein sequence ID" value="DAF92128.1"/>
    <property type="molecule type" value="Genomic_DNA"/>
</dbReference>
<evidence type="ECO:0000313" key="1">
    <source>
        <dbReference type="EMBL" id="DAF92128.1"/>
    </source>
</evidence>
<organism evidence="1">
    <name type="scientific">Siphoviridae sp. ctgN495</name>
    <dbReference type="NCBI Taxonomy" id="2825608"/>
    <lineage>
        <taxon>Viruses</taxon>
        <taxon>Duplodnaviria</taxon>
        <taxon>Heunggongvirae</taxon>
        <taxon>Uroviricota</taxon>
        <taxon>Caudoviricetes</taxon>
    </lineage>
</organism>
<reference evidence="1" key="1">
    <citation type="journal article" date="2021" name="Proc. Natl. Acad. Sci. U.S.A.">
        <title>A Catalog of Tens of Thousands of Viruses from Human Metagenomes Reveals Hidden Associations with Chronic Diseases.</title>
        <authorList>
            <person name="Tisza M.J."/>
            <person name="Buck C.B."/>
        </authorList>
    </citation>
    <scope>NUCLEOTIDE SEQUENCE</scope>
    <source>
        <strain evidence="1">CtgN495</strain>
    </source>
</reference>
<protein>
    <submittedName>
        <fullName evidence="1">Uncharacterized protein</fullName>
    </submittedName>
</protein>
<sequence length="89" mass="10350">MWIKRRDYEDLKKVSSKYSDVMEAIHSAENGSVTFFNFGVFMSNSVYNSYSDIVDSLNKEVSDLKKKTLDLQAILDYYKHKCGEMMADE</sequence>
<name>A0A8S5UCD0_9CAUD</name>